<protein>
    <submittedName>
        <fullName evidence="1">Uncharacterized protein</fullName>
    </submittedName>
</protein>
<reference evidence="1 2" key="1">
    <citation type="journal article" date="2010" name="ChemBioChem">
        <title>Cloning and characterization of the biosynthetic gene cluster of 16-membered macrolide antibiotic FD-891: involvement of a dual functional cytochrome P450 monooxygenase catalyzing epoxidation and hydroxylation.</title>
        <authorList>
            <person name="Kudo F."/>
            <person name="Motegi A."/>
            <person name="Mizoue K."/>
            <person name="Eguchi T."/>
        </authorList>
    </citation>
    <scope>NUCLEOTIDE SEQUENCE [LARGE SCALE GENOMIC DNA]</scope>
    <source>
        <strain evidence="1 2">A-8890</strain>
    </source>
</reference>
<keyword evidence="2" id="KW-1185">Reference proteome</keyword>
<name>A0ABN5VKR9_9ACTN</name>
<proteinExistence type="predicted"/>
<sequence length="147" mass="16557">MAAALSEPGLTVQDMAIRPSARWRARVDEEATELAEGTRAPSDVLLSELFPESLLAATDKALRAFELDVEALRDQDDEQVFEAIKRVVLVLNEINEDHDGAGYETEEREELCLYIDQTLMEHGTDVPALAARRGISRTEITDDWRDW</sequence>
<accession>A0ABN5VKR9</accession>
<gene>
    <name evidence="1" type="ORF">SGFS_053180</name>
</gene>
<dbReference type="EMBL" id="AP018448">
    <property type="protein sequence ID" value="BBC34024.1"/>
    <property type="molecule type" value="Genomic_DNA"/>
</dbReference>
<evidence type="ECO:0000313" key="1">
    <source>
        <dbReference type="EMBL" id="BBC34024.1"/>
    </source>
</evidence>
<organism evidence="1 2">
    <name type="scientific">Streptomyces graminofaciens</name>
    <dbReference type="NCBI Taxonomy" id="68212"/>
    <lineage>
        <taxon>Bacteria</taxon>
        <taxon>Bacillati</taxon>
        <taxon>Actinomycetota</taxon>
        <taxon>Actinomycetes</taxon>
        <taxon>Kitasatosporales</taxon>
        <taxon>Streptomycetaceae</taxon>
        <taxon>Streptomyces</taxon>
    </lineage>
</organism>
<reference evidence="1 2" key="2">
    <citation type="journal article" date="2023" name="ChemBioChem">
        <title>Acyltransferase Domain Exchange between Two Independent Type I Polyketide Synthases in the Same Producer Strain of Macrolide Antibiotics.</title>
        <authorList>
            <person name="Kudo F."/>
            <person name="Kishikawa K."/>
            <person name="Tsuboi K."/>
            <person name="Kido T."/>
            <person name="Usui T."/>
            <person name="Hashimoto J."/>
            <person name="Shin-Ya K."/>
            <person name="Miyanaga A."/>
            <person name="Eguchi T."/>
        </authorList>
    </citation>
    <scope>NUCLEOTIDE SEQUENCE [LARGE SCALE GENOMIC DNA]</scope>
    <source>
        <strain evidence="1 2">A-8890</strain>
    </source>
</reference>
<evidence type="ECO:0000313" key="2">
    <source>
        <dbReference type="Proteomes" id="UP001321542"/>
    </source>
</evidence>
<dbReference type="Proteomes" id="UP001321542">
    <property type="component" value="Chromosome"/>
</dbReference>